<organism evidence="1 2">
    <name type="scientific">Rhodopseudomonas telluris</name>
    <dbReference type="NCBI Taxonomy" id="644215"/>
    <lineage>
        <taxon>Bacteria</taxon>
        <taxon>Pseudomonadati</taxon>
        <taxon>Pseudomonadota</taxon>
        <taxon>Alphaproteobacteria</taxon>
        <taxon>Hyphomicrobiales</taxon>
        <taxon>Nitrobacteraceae</taxon>
        <taxon>Rhodopseudomonas</taxon>
    </lineage>
</organism>
<evidence type="ECO:0000313" key="1">
    <source>
        <dbReference type="EMBL" id="MFC0242922.1"/>
    </source>
</evidence>
<reference evidence="1 2" key="1">
    <citation type="submission" date="2024-09" db="EMBL/GenBank/DDBJ databases">
        <authorList>
            <person name="Sun Q."/>
            <person name="Mori K."/>
        </authorList>
    </citation>
    <scope>NUCLEOTIDE SEQUENCE [LARGE SCALE GENOMIC DNA]</scope>
    <source>
        <strain evidence="1 2">KCTC 23279</strain>
    </source>
</reference>
<comment type="caution">
    <text evidence="1">The sequence shown here is derived from an EMBL/GenBank/DDBJ whole genome shotgun (WGS) entry which is preliminary data.</text>
</comment>
<gene>
    <name evidence="1" type="ORF">ACFFJ6_20705</name>
</gene>
<name>A0ABV6EXG4_9BRAD</name>
<keyword evidence="2" id="KW-1185">Reference proteome</keyword>
<accession>A0ABV6EXG4</accession>
<dbReference type="Proteomes" id="UP001589775">
    <property type="component" value="Unassembled WGS sequence"/>
</dbReference>
<dbReference type="EMBL" id="JBHLWM010000008">
    <property type="protein sequence ID" value="MFC0242922.1"/>
    <property type="molecule type" value="Genomic_DNA"/>
</dbReference>
<evidence type="ECO:0000313" key="2">
    <source>
        <dbReference type="Proteomes" id="UP001589775"/>
    </source>
</evidence>
<proteinExistence type="predicted"/>
<dbReference type="RefSeq" id="WP_378391362.1">
    <property type="nucleotide sequence ID" value="NZ_JBHLWM010000008.1"/>
</dbReference>
<sequence>MTESADPSYDVAIQKVLEVMKAIVDAKLEPEFLRECLTLQSDRFVVVGPKIVHLVKDFLAKHGLEHKLRHDDRLSPLEARTMAEETCFEHRN</sequence>
<protein>
    <submittedName>
        <fullName evidence="1">Uncharacterized protein</fullName>
    </submittedName>
</protein>